<dbReference type="AlphaFoldDB" id="A0A1I1Y3V7"/>
<dbReference type="GO" id="GO:0004135">
    <property type="term" value="F:amylo-alpha-1,6-glucosidase activity"/>
    <property type="evidence" value="ECO:0007669"/>
    <property type="project" value="InterPro"/>
</dbReference>
<dbReference type="PANTHER" id="PTHR10569:SF2">
    <property type="entry name" value="GLYCOGEN DEBRANCHING ENZYME"/>
    <property type="match status" value="1"/>
</dbReference>
<name>A0A1I1Y3V7_9BACT</name>
<dbReference type="InterPro" id="IPR012341">
    <property type="entry name" value="6hp_glycosidase-like_sf"/>
</dbReference>
<dbReference type="eggNOG" id="COG3408">
    <property type="taxonomic scope" value="Bacteria"/>
</dbReference>
<dbReference type="RefSeq" id="WP_010526219.1">
    <property type="nucleotide sequence ID" value="NZ_AFSL01000006.1"/>
</dbReference>
<evidence type="ECO:0000259" key="2">
    <source>
        <dbReference type="Pfam" id="PF12439"/>
    </source>
</evidence>
<feature type="domain" description="Glycogen debranching enzyme bacterial and archaeal type N-terminal" evidence="2">
    <location>
        <begin position="20"/>
        <end position="240"/>
    </location>
</feature>
<evidence type="ECO:0000313" key="4">
    <source>
        <dbReference type="Proteomes" id="UP000181976"/>
    </source>
</evidence>
<protein>
    <submittedName>
        <fullName evidence="3">Glycogen debranching enzyme, putative</fullName>
    </submittedName>
</protein>
<dbReference type="Pfam" id="PF12439">
    <property type="entry name" value="GDE_N"/>
    <property type="match status" value="1"/>
</dbReference>
<gene>
    <name evidence="3" type="ORF">SAMN05444380_10764</name>
</gene>
<dbReference type="Proteomes" id="UP000181976">
    <property type="component" value="Unassembled WGS sequence"/>
</dbReference>
<dbReference type="EMBL" id="FONA01000007">
    <property type="protein sequence ID" value="SFE14241.1"/>
    <property type="molecule type" value="Genomic_DNA"/>
</dbReference>
<dbReference type="InterPro" id="IPR008928">
    <property type="entry name" value="6-hairpin_glycosidase_sf"/>
</dbReference>
<proteinExistence type="predicted"/>
<dbReference type="InParanoid" id="A0A1I1Y3V7"/>
<dbReference type="InterPro" id="IPR024742">
    <property type="entry name" value="Glycogen_debranch_N"/>
</dbReference>
<dbReference type="InterPro" id="IPR010401">
    <property type="entry name" value="AGL/Gdb1"/>
</dbReference>
<reference evidence="3 4" key="1">
    <citation type="submission" date="2016-10" db="EMBL/GenBank/DDBJ databases">
        <authorList>
            <person name="de Groot N.N."/>
        </authorList>
    </citation>
    <scope>NUCLEOTIDE SEQUENCE [LARGE SCALE GENOMIC DNA]</scope>
    <source>
        <strain evidence="3 4">DSM 19012</strain>
    </source>
</reference>
<dbReference type="STRING" id="385682.SAMN05444380_10764"/>
<dbReference type="GO" id="GO:0004134">
    <property type="term" value="F:4-alpha-glucanotransferase activity"/>
    <property type="evidence" value="ECO:0007669"/>
    <property type="project" value="InterPro"/>
</dbReference>
<organism evidence="3 4">
    <name type="scientific">Thermophagus xiamenensis</name>
    <dbReference type="NCBI Taxonomy" id="385682"/>
    <lineage>
        <taxon>Bacteria</taxon>
        <taxon>Pseudomonadati</taxon>
        <taxon>Bacteroidota</taxon>
        <taxon>Bacteroidia</taxon>
        <taxon>Marinilabiliales</taxon>
        <taxon>Marinilabiliaceae</taxon>
        <taxon>Thermophagus</taxon>
    </lineage>
</organism>
<feature type="domain" description="Glycogen debranching enzyme C-terminal" evidence="1">
    <location>
        <begin position="279"/>
        <end position="632"/>
    </location>
</feature>
<dbReference type="InterPro" id="IPR032790">
    <property type="entry name" value="GDE_C"/>
</dbReference>
<dbReference type="SUPFAM" id="SSF48208">
    <property type="entry name" value="Six-hairpin glycosidases"/>
    <property type="match status" value="1"/>
</dbReference>
<evidence type="ECO:0000259" key="1">
    <source>
        <dbReference type="Pfam" id="PF06202"/>
    </source>
</evidence>
<accession>A0A1I1Y3V7</accession>
<evidence type="ECO:0000313" key="3">
    <source>
        <dbReference type="EMBL" id="SFE14241.1"/>
    </source>
</evidence>
<dbReference type="OrthoDB" id="9761875at2"/>
<keyword evidence="4" id="KW-1185">Reference proteome</keyword>
<dbReference type="Pfam" id="PF06202">
    <property type="entry name" value="GDE_C"/>
    <property type="match status" value="1"/>
</dbReference>
<sequence>MTYYHLDKSRLVNLEYSLYREILRTNRAGSYCSTTIIGCNTRKYHGLLVCPLKQFGDEHYVLLSSLDVSIVQHDQIFNLGIHKYHGSHYDPKGHKYLTGLEVDDIPKRYYRVGGVILSLEMVLAEKEEQLLYKITLEEANSETFIRVRPFLAFRNVQELTFRNMDANIRYQQVERGIALRMYEQFPYLFLQSSKDVEFVHMPDWYLGIEYLKEQNRGYDYQEDLFVPGYFETELKVGESIVFSAGTSPAKTGGLKAKYTREKKKRIPRDSMINNLLNSGQQFLMIKGKEARLTAGYHWYNERRRDTLLALPGLSAYQDDKSIYLNILDHVASEIESFYLEPNTNRMTDIDVPLWFFWTVSECDSDWNFPQLWKKYHTLMQKILEYYKGLKEGCVRMDNSGLLFAKKEGVPYTWMDAMAEGQPVTQRAGYTVELNALWFNALMYFATLTANMGQEEQAAGYFDLAEKVKNAFVATFVKEEGTGLFDVVDGEFKDDSIRPNQIFAAALPFSPLGLEQRKAVVDVVKKELLTPRGLRTLSPQDPKYKGIYEGNQTQRDRALHQGTVFPWLAAFFAEAYLDIHKQGGLTFVKRMLDGFEEELENHCIGTISECFNGNPPHIGKGAASMAWNVAGVLHIIKLIEKYSSL</sequence>
<dbReference type="Gene3D" id="1.50.10.10">
    <property type="match status" value="1"/>
</dbReference>
<dbReference type="GO" id="GO:0005980">
    <property type="term" value="P:glycogen catabolic process"/>
    <property type="evidence" value="ECO:0007669"/>
    <property type="project" value="InterPro"/>
</dbReference>
<dbReference type="PANTHER" id="PTHR10569">
    <property type="entry name" value="GLYCOGEN DEBRANCHING ENZYME"/>
    <property type="match status" value="1"/>
</dbReference>